<dbReference type="RefSeq" id="WP_116517050.1">
    <property type="nucleotide sequence ID" value="NZ_JACCEX010000001.1"/>
</dbReference>
<dbReference type="AlphaFoldDB" id="A0A2U1CPH8"/>
<feature type="transmembrane region" description="Helical" evidence="4">
    <location>
        <begin position="261"/>
        <end position="281"/>
    </location>
</feature>
<dbReference type="PANTHER" id="PTHR24421:SF55">
    <property type="entry name" value="SENSOR HISTIDINE KINASE YDFH"/>
    <property type="match status" value="1"/>
</dbReference>
<dbReference type="InterPro" id="IPR050482">
    <property type="entry name" value="Sensor_HK_TwoCompSys"/>
</dbReference>
<dbReference type="SUPFAM" id="SSF55874">
    <property type="entry name" value="ATPase domain of HSP90 chaperone/DNA topoisomerase II/histidine kinase"/>
    <property type="match status" value="1"/>
</dbReference>
<feature type="transmembrane region" description="Helical" evidence="4">
    <location>
        <begin position="200"/>
        <end position="223"/>
    </location>
</feature>
<name>A0A2U1CPH8_9BURK</name>
<dbReference type="EMBL" id="QEKO01000001">
    <property type="protein sequence ID" value="PVY67734.1"/>
    <property type="molecule type" value="Genomic_DNA"/>
</dbReference>
<feature type="transmembrane region" description="Helical" evidence="4">
    <location>
        <begin position="359"/>
        <end position="380"/>
    </location>
</feature>
<evidence type="ECO:0000256" key="4">
    <source>
        <dbReference type="SAM" id="Phobius"/>
    </source>
</evidence>
<evidence type="ECO:0000313" key="6">
    <source>
        <dbReference type="EMBL" id="PVY67734.1"/>
    </source>
</evidence>
<evidence type="ECO:0000256" key="3">
    <source>
        <dbReference type="ARBA" id="ARBA00023012"/>
    </source>
</evidence>
<keyword evidence="1" id="KW-0808">Transferase</keyword>
<feature type="transmembrane region" description="Helical" evidence="4">
    <location>
        <begin position="140"/>
        <end position="159"/>
    </location>
</feature>
<keyword evidence="3" id="KW-0902">Two-component regulatory system</keyword>
<keyword evidence="7" id="KW-1185">Reference proteome</keyword>
<dbReference type="GO" id="GO:0016301">
    <property type="term" value="F:kinase activity"/>
    <property type="evidence" value="ECO:0007669"/>
    <property type="project" value="UniProtKB-KW"/>
</dbReference>
<evidence type="ECO:0000256" key="1">
    <source>
        <dbReference type="ARBA" id="ARBA00022679"/>
    </source>
</evidence>
<dbReference type="PROSITE" id="PS50109">
    <property type="entry name" value="HIS_KIN"/>
    <property type="match status" value="1"/>
</dbReference>
<evidence type="ECO:0000259" key="5">
    <source>
        <dbReference type="PROSITE" id="PS50109"/>
    </source>
</evidence>
<accession>A0A2U1CPH8</accession>
<sequence length="714" mass="77110">MLKSLTPFTILVLTAIICLAVASAALFIVLNQPWLGVKLVADTESGFARVGQTTSNGPAKTLAPGSSLAKIGGIVLQANDLVEEPDVAESYAALGLFFERQSQLHAALLGPNVILETSGASAPHGVTPALRRPVASLPPAFWVQIVTGVFSLMVGAWVWSLRREELAARLLAGAGLGIFAAAVAAAIYSSREVALTGWLFRALSAINHFGALAFGVAMASLFLIYPRRLVPVRALWLMPVVYGAIWAMDTGWTGFSGPAEGYHLPTVILMIAILLGAFLQYKASRHDPAARAAVRWFALAVGLCAGTFVTIVLMPNLFGIQPSVSQGYAFVLFGVLFLGVAAGVARYRLFELEDWAFSILTYFGAMVLLIIFDALLISFVTLDRPAAFAVSLLAVALVYLPCRDWLARRLMLRREVDREELFGRIVDVALAMGGARATRWRQVLKDAFRPLQVSKKITDAPDTPTIVADGLSLVLPSIAGLAPLKLSYAHSGRRLFSPRDRRLAGEICAMLAHAITSREAHEKGATEERMRIARDMHDNLGAQLLSALHSETRERKDTLIRETISDLRDIVNNAAQGGKSIDELLADLKVEAAERLAAAGIGFDWQDMCEAGEIVLAPNVAHSLRSVLREVISNAIRHSGAGKVCVKVRVEDETISLDVSDDGRGLPDDRQSNGNGLHNVQVRMLALQGTFVVEDALPGLRVRVRFPLHESEVG</sequence>
<dbReference type="CDD" id="cd16917">
    <property type="entry name" value="HATPase_UhpB-NarQ-NarX-like"/>
    <property type="match status" value="1"/>
</dbReference>
<proteinExistence type="predicted"/>
<dbReference type="Pfam" id="PF02518">
    <property type="entry name" value="HATPase_c"/>
    <property type="match status" value="1"/>
</dbReference>
<dbReference type="Proteomes" id="UP000246145">
    <property type="component" value="Unassembled WGS sequence"/>
</dbReference>
<keyword evidence="2 6" id="KW-0418">Kinase</keyword>
<feature type="transmembrane region" description="Helical" evidence="4">
    <location>
        <begin position="327"/>
        <end position="347"/>
    </location>
</feature>
<evidence type="ECO:0000256" key="2">
    <source>
        <dbReference type="ARBA" id="ARBA00022777"/>
    </source>
</evidence>
<keyword evidence="4" id="KW-0812">Transmembrane</keyword>
<dbReference type="InterPro" id="IPR005467">
    <property type="entry name" value="His_kinase_dom"/>
</dbReference>
<dbReference type="InterPro" id="IPR036890">
    <property type="entry name" value="HATPase_C_sf"/>
</dbReference>
<feature type="transmembrane region" description="Helical" evidence="4">
    <location>
        <begin position="386"/>
        <end position="406"/>
    </location>
</feature>
<dbReference type="OrthoDB" id="8697484at2"/>
<feature type="domain" description="Histidine kinase" evidence="5">
    <location>
        <begin position="531"/>
        <end position="710"/>
    </location>
</feature>
<dbReference type="Gene3D" id="3.30.565.10">
    <property type="entry name" value="Histidine kinase-like ATPase, C-terminal domain"/>
    <property type="match status" value="1"/>
</dbReference>
<dbReference type="PANTHER" id="PTHR24421">
    <property type="entry name" value="NITRATE/NITRITE SENSOR PROTEIN NARX-RELATED"/>
    <property type="match status" value="1"/>
</dbReference>
<dbReference type="InterPro" id="IPR003594">
    <property type="entry name" value="HATPase_dom"/>
</dbReference>
<feature type="transmembrane region" description="Helical" evidence="4">
    <location>
        <begin position="293"/>
        <end position="315"/>
    </location>
</feature>
<comment type="caution">
    <text evidence="6">The sequence shown here is derived from an EMBL/GenBank/DDBJ whole genome shotgun (WGS) entry which is preliminary data.</text>
</comment>
<dbReference type="SMART" id="SM00387">
    <property type="entry name" value="HATPase_c"/>
    <property type="match status" value="1"/>
</dbReference>
<organism evidence="6 7">
    <name type="scientific">Pusillimonas noertemannii</name>
    <dbReference type="NCBI Taxonomy" id="305977"/>
    <lineage>
        <taxon>Bacteria</taxon>
        <taxon>Pseudomonadati</taxon>
        <taxon>Pseudomonadota</taxon>
        <taxon>Betaproteobacteria</taxon>
        <taxon>Burkholderiales</taxon>
        <taxon>Alcaligenaceae</taxon>
        <taxon>Pusillimonas</taxon>
    </lineage>
</organism>
<gene>
    <name evidence="6" type="ORF">C7440_0117</name>
</gene>
<dbReference type="GO" id="GO:0000160">
    <property type="term" value="P:phosphorelay signal transduction system"/>
    <property type="evidence" value="ECO:0007669"/>
    <property type="project" value="UniProtKB-KW"/>
</dbReference>
<keyword evidence="4" id="KW-1133">Transmembrane helix</keyword>
<protein>
    <submittedName>
        <fullName evidence="6">Histidine kinase/DNA gyrase B/HSP90-like ATPase</fullName>
    </submittedName>
</protein>
<evidence type="ECO:0000313" key="7">
    <source>
        <dbReference type="Proteomes" id="UP000246145"/>
    </source>
</evidence>
<feature type="transmembrane region" description="Helical" evidence="4">
    <location>
        <begin position="235"/>
        <end position="255"/>
    </location>
</feature>
<reference evidence="6 7" key="1">
    <citation type="submission" date="2018-04" db="EMBL/GenBank/DDBJ databases">
        <title>Genomic Encyclopedia of Type Strains, Phase IV (KMG-IV): sequencing the most valuable type-strain genomes for metagenomic binning, comparative biology and taxonomic classification.</title>
        <authorList>
            <person name="Goeker M."/>
        </authorList>
    </citation>
    <scope>NUCLEOTIDE SEQUENCE [LARGE SCALE GENOMIC DNA]</scope>
    <source>
        <strain evidence="6 7">DSM 10065</strain>
    </source>
</reference>
<keyword evidence="4" id="KW-0472">Membrane</keyword>
<feature type="transmembrane region" description="Helical" evidence="4">
    <location>
        <begin position="166"/>
        <end position="188"/>
    </location>
</feature>